<reference evidence="3 4" key="2">
    <citation type="submission" date="2020-03" db="EMBL/GenBank/DDBJ databases">
        <authorList>
            <person name="Ichikawa N."/>
            <person name="Kimura A."/>
            <person name="Kitahashi Y."/>
            <person name="Uohara A."/>
        </authorList>
    </citation>
    <scope>NUCLEOTIDE SEQUENCE [LARGE SCALE GENOMIC DNA]</scope>
    <source>
        <strain evidence="3 4">NBRC 105367</strain>
    </source>
</reference>
<proteinExistence type="predicted"/>
<name>A0A6F8YQC1_9ACTN</name>
<dbReference type="Pfam" id="PF11203">
    <property type="entry name" value="EccE"/>
    <property type="match status" value="1"/>
</dbReference>
<dbReference type="InterPro" id="IPR050051">
    <property type="entry name" value="EccE_dom"/>
</dbReference>
<evidence type="ECO:0000256" key="1">
    <source>
        <dbReference type="SAM" id="Phobius"/>
    </source>
</evidence>
<dbReference type="AlphaFoldDB" id="A0A6F8YQC1"/>
<keyword evidence="1" id="KW-0812">Transmembrane</keyword>
<organism evidence="3 4">
    <name type="scientific">Phytohabitans suffuscus</name>
    <dbReference type="NCBI Taxonomy" id="624315"/>
    <lineage>
        <taxon>Bacteria</taxon>
        <taxon>Bacillati</taxon>
        <taxon>Actinomycetota</taxon>
        <taxon>Actinomycetes</taxon>
        <taxon>Micromonosporales</taxon>
        <taxon>Micromonosporaceae</taxon>
    </lineage>
</organism>
<feature type="domain" description="Type VII secretion system protein EccE" evidence="2">
    <location>
        <begin position="198"/>
        <end position="290"/>
    </location>
</feature>
<accession>A0A6F8YQC1</accession>
<reference evidence="3 4" key="1">
    <citation type="submission" date="2020-03" db="EMBL/GenBank/DDBJ databases">
        <title>Whole genome shotgun sequence of Phytohabitans suffuscus NBRC 105367.</title>
        <authorList>
            <person name="Komaki H."/>
            <person name="Tamura T."/>
        </authorList>
    </citation>
    <scope>NUCLEOTIDE SEQUENCE [LARGE SCALE GENOMIC DNA]</scope>
    <source>
        <strain evidence="3 4">NBRC 105367</strain>
    </source>
</reference>
<dbReference type="Proteomes" id="UP000503011">
    <property type="component" value="Chromosome"/>
</dbReference>
<sequence length="396" mass="39869">MAVSTSAARPAGRVGAAQLVAVEAVLVAVAAAAYALPLAAAGVIGTVAAAGLLGAAVRFRGRWGYEVAAARWRLGRRRRATRWAAGGAAPGAALAVLAPELSLTTARDRTGAVGVGEDALGWFAAVAVLPHDGLARGAAGQLRLDRLARLAADPAFPAGTLQVVTRRAPAFGDDPRAPYARSYAELRQALGVPHPLDIWLAVRLGARDGAAAAADRGGGRAGVRRALSAAVSRVGGELTAMGLAHRVLDAGSLRLALIVACGPPVPGPAPLRESWSRLRAGGEAHVCFAVRSWPARTPGDLLARLADVPPATAVHTALLLGASRPETAHQGGGATGVAAQTVIRVVAPAEATAACVKHLRSTAGALGVRLVRLNGEHAAGVYATAPTGAATGLVPW</sequence>
<keyword evidence="1" id="KW-0472">Membrane</keyword>
<evidence type="ECO:0000313" key="4">
    <source>
        <dbReference type="Proteomes" id="UP000503011"/>
    </source>
</evidence>
<feature type="transmembrane region" description="Helical" evidence="1">
    <location>
        <begin position="12"/>
        <end position="34"/>
    </location>
</feature>
<keyword evidence="1" id="KW-1133">Transmembrane helix</keyword>
<keyword evidence="4" id="KW-1185">Reference proteome</keyword>
<evidence type="ECO:0000259" key="2">
    <source>
        <dbReference type="Pfam" id="PF11203"/>
    </source>
</evidence>
<dbReference type="EMBL" id="AP022871">
    <property type="protein sequence ID" value="BCB88302.1"/>
    <property type="molecule type" value="Genomic_DNA"/>
</dbReference>
<feature type="transmembrane region" description="Helical" evidence="1">
    <location>
        <begin position="80"/>
        <end position="98"/>
    </location>
</feature>
<dbReference type="RefSeq" id="WP_173159655.1">
    <property type="nucleotide sequence ID" value="NZ_AP022871.1"/>
</dbReference>
<feature type="transmembrane region" description="Helical" evidence="1">
    <location>
        <begin position="40"/>
        <end position="59"/>
    </location>
</feature>
<protein>
    <recommendedName>
        <fullName evidence="2">Type VII secretion system protein EccE domain-containing protein</fullName>
    </recommendedName>
</protein>
<evidence type="ECO:0000313" key="3">
    <source>
        <dbReference type="EMBL" id="BCB88302.1"/>
    </source>
</evidence>
<dbReference type="KEGG" id="psuu:Psuf_056150"/>
<gene>
    <name evidence="3" type="ORF">Psuf_056150</name>
</gene>